<protein>
    <submittedName>
        <fullName evidence="1">Uncharacterized protein</fullName>
    </submittedName>
</protein>
<name>T1JWM8_TETUR</name>
<reference evidence="2" key="1">
    <citation type="submission" date="2011-08" db="EMBL/GenBank/DDBJ databases">
        <authorList>
            <person name="Rombauts S."/>
        </authorList>
    </citation>
    <scope>NUCLEOTIDE SEQUENCE</scope>
    <source>
        <strain evidence="2">London</strain>
    </source>
</reference>
<evidence type="ECO:0000313" key="2">
    <source>
        <dbReference type="Proteomes" id="UP000015104"/>
    </source>
</evidence>
<proteinExistence type="predicted"/>
<dbReference type="EnsemblMetazoa" id="tetur02g08830.1">
    <property type="protein sequence ID" value="tetur02g08830.1"/>
    <property type="gene ID" value="tetur02g08830"/>
</dbReference>
<evidence type="ECO:0000313" key="1">
    <source>
        <dbReference type="EnsemblMetazoa" id="tetur02g08830.1"/>
    </source>
</evidence>
<keyword evidence="2" id="KW-1185">Reference proteome</keyword>
<accession>T1JWM8</accession>
<sequence>MPDKTSLRVFFNLEIVLRGHGPPVDFNVILSNLNSILGRFGVHYARITDSLGSTHELGKRKRKRNWNARSGIEYMDLKKPLFWKGLVGLANNRLADFIRYVSSVSTNTTTSSFGYFWRFDDKRNHYFDRVIGVESNKTSNVFTIKKIRSTVDSFCFGSLVNGNRFVRHLDSLNFAGDDNFIYNIIIRWCHLNNQLILEFVYRSGPTLEKYRLVYPYSALRSVKAQQEDEKNILLYLCLANAPKIYLKKKCLNEVTGWVRWYNGCPMPVDVIGKCNTLKLDLRDLDPSYLQNLFQYHKHYRFDLSFGLVHVYNLLGVDRFFPTNFPRPIKYAIECVKSLGFDFSDDLWINHHGEGVFNEIIANQINRGNGDQVVMALYCLFDMYLSHTIYDAIECFKFLLRKVGKRWNQIQLPRDTDDIVFVKTAIITPTRVIFTPPSFMTKSDFQNDVDLDSKIVILFNLDENFPTKPWTGSFPICYSPIDPTAKSSMLLRIDTHAMPILDIINA</sequence>
<dbReference type="EMBL" id="CAEY01000813">
    <property type="status" value="NOT_ANNOTATED_CDS"/>
    <property type="molecule type" value="Genomic_DNA"/>
</dbReference>
<organism evidence="1 2">
    <name type="scientific">Tetranychus urticae</name>
    <name type="common">Two-spotted spider mite</name>
    <dbReference type="NCBI Taxonomy" id="32264"/>
    <lineage>
        <taxon>Eukaryota</taxon>
        <taxon>Metazoa</taxon>
        <taxon>Ecdysozoa</taxon>
        <taxon>Arthropoda</taxon>
        <taxon>Chelicerata</taxon>
        <taxon>Arachnida</taxon>
        <taxon>Acari</taxon>
        <taxon>Acariformes</taxon>
        <taxon>Trombidiformes</taxon>
        <taxon>Prostigmata</taxon>
        <taxon>Eleutherengona</taxon>
        <taxon>Raphignathae</taxon>
        <taxon>Tetranychoidea</taxon>
        <taxon>Tetranychidae</taxon>
        <taxon>Tetranychus</taxon>
    </lineage>
</organism>
<dbReference type="AlphaFoldDB" id="T1JWM8"/>
<dbReference type="HOGENOM" id="CLU_021391_0_0_1"/>
<dbReference type="Proteomes" id="UP000015104">
    <property type="component" value="Unassembled WGS sequence"/>
</dbReference>
<reference evidence="1" key="2">
    <citation type="submission" date="2015-06" db="UniProtKB">
        <authorList>
            <consortium name="EnsemblMetazoa"/>
        </authorList>
    </citation>
    <scope>IDENTIFICATION</scope>
</reference>